<evidence type="ECO:0000256" key="10">
    <source>
        <dbReference type="ARBA" id="ARBA00023315"/>
    </source>
</evidence>
<dbReference type="PROSITE" id="PS50088">
    <property type="entry name" value="ANK_REPEAT"/>
    <property type="match status" value="3"/>
</dbReference>
<dbReference type="PANTHER" id="PTHR20531">
    <property type="entry name" value="N-ALPHA-ACETYLTRANSFERASE 40"/>
    <property type="match status" value="1"/>
</dbReference>
<evidence type="ECO:0000256" key="4">
    <source>
        <dbReference type="ARBA" id="ARBA00008870"/>
    </source>
</evidence>
<comment type="similarity">
    <text evidence="4">Belongs to the acetyltransferase family. NAA40 subfamily.</text>
</comment>
<comment type="caution">
    <text evidence="18">The sequence shown here is derived from an EMBL/GenBank/DDBJ whole genome shotgun (WGS) entry which is preliminary data.</text>
</comment>
<feature type="domain" description="Major facilitator superfamily (MFS) profile" evidence="16">
    <location>
        <begin position="9"/>
        <end position="441"/>
    </location>
</feature>
<evidence type="ECO:0000256" key="13">
    <source>
        <dbReference type="PROSITE-ProRule" id="PRU00023"/>
    </source>
</evidence>
<feature type="transmembrane region" description="Helical" evidence="15">
    <location>
        <begin position="339"/>
        <end position="358"/>
    </location>
</feature>
<dbReference type="EMBL" id="BEYU01000020">
    <property type="protein sequence ID" value="GBG26343.1"/>
    <property type="molecule type" value="Genomic_DNA"/>
</dbReference>
<dbReference type="SUPFAM" id="SSF55729">
    <property type="entry name" value="Acyl-CoA N-acyltransferases (Nat)"/>
    <property type="match status" value="1"/>
</dbReference>
<dbReference type="PANTHER" id="PTHR20531:SF1">
    <property type="entry name" value="N-ALPHA-ACETYLTRANSFERASE 40"/>
    <property type="match status" value="1"/>
</dbReference>
<keyword evidence="15" id="KW-1133">Transmembrane helix</keyword>
<feature type="domain" description="N-acetyltransferase" evidence="17">
    <location>
        <begin position="624"/>
        <end position="784"/>
    </location>
</feature>
<dbReference type="PROSITE" id="PS51186">
    <property type="entry name" value="GNAT"/>
    <property type="match status" value="1"/>
</dbReference>
<dbReference type="Pfam" id="PF00583">
    <property type="entry name" value="Acetyltransf_1"/>
    <property type="match status" value="1"/>
</dbReference>
<organism evidence="18 19">
    <name type="scientific">Hondaea fermentalgiana</name>
    <dbReference type="NCBI Taxonomy" id="2315210"/>
    <lineage>
        <taxon>Eukaryota</taxon>
        <taxon>Sar</taxon>
        <taxon>Stramenopiles</taxon>
        <taxon>Bigyra</taxon>
        <taxon>Labyrinthulomycetes</taxon>
        <taxon>Thraustochytrida</taxon>
        <taxon>Thraustochytriidae</taxon>
        <taxon>Hondaea</taxon>
    </lineage>
</organism>
<dbReference type="Proteomes" id="UP000241890">
    <property type="component" value="Unassembled WGS sequence"/>
</dbReference>
<feature type="transmembrane region" description="Helical" evidence="15">
    <location>
        <begin position="247"/>
        <end position="269"/>
    </location>
</feature>
<evidence type="ECO:0000256" key="15">
    <source>
        <dbReference type="SAM" id="Phobius"/>
    </source>
</evidence>
<dbReference type="Gene3D" id="1.20.1250.20">
    <property type="entry name" value="MFS general substrate transporter like domains"/>
    <property type="match status" value="1"/>
</dbReference>
<feature type="transmembrane region" description="Helical" evidence="15">
    <location>
        <begin position="281"/>
        <end position="301"/>
    </location>
</feature>
<comment type="catalytic activity">
    <reaction evidence="11">
        <text>N-terminal L-seryl-[histone H2A] + acetyl-CoA = N-terminal N(alpha)-acetyl-L-seryl-[histone H2A] + CoA + H(+)</text>
        <dbReference type="Rhea" id="RHEA:50600"/>
        <dbReference type="Rhea" id="RHEA-COMP:12742"/>
        <dbReference type="Rhea" id="RHEA-COMP:12744"/>
        <dbReference type="ChEBI" id="CHEBI:15378"/>
        <dbReference type="ChEBI" id="CHEBI:57287"/>
        <dbReference type="ChEBI" id="CHEBI:57288"/>
        <dbReference type="ChEBI" id="CHEBI:64738"/>
        <dbReference type="ChEBI" id="CHEBI:83690"/>
        <dbReference type="EC" id="2.3.1.257"/>
    </reaction>
</comment>
<protein>
    <recommendedName>
        <fullName evidence="6">N-alpha-acetyltransferase 40</fullName>
        <ecNumber evidence="5">2.3.1.257</ecNumber>
    </recommendedName>
</protein>
<dbReference type="AlphaFoldDB" id="A0A2R5GCL5"/>
<dbReference type="Pfam" id="PF12796">
    <property type="entry name" value="Ank_2"/>
    <property type="match status" value="1"/>
</dbReference>
<evidence type="ECO:0000313" key="19">
    <source>
        <dbReference type="Proteomes" id="UP000241890"/>
    </source>
</evidence>
<evidence type="ECO:0000256" key="14">
    <source>
        <dbReference type="SAM" id="MobiDB-lite"/>
    </source>
</evidence>
<dbReference type="GO" id="GO:0022857">
    <property type="term" value="F:transmembrane transporter activity"/>
    <property type="evidence" value="ECO:0007669"/>
    <property type="project" value="InterPro"/>
</dbReference>
<dbReference type="InterPro" id="IPR000182">
    <property type="entry name" value="GNAT_dom"/>
</dbReference>
<dbReference type="InterPro" id="IPR002110">
    <property type="entry name" value="Ankyrin_rpt"/>
</dbReference>
<gene>
    <name evidence="18" type="ORF">FCC1311_025642</name>
</gene>
<dbReference type="Pfam" id="PF00023">
    <property type="entry name" value="Ank"/>
    <property type="match status" value="1"/>
</dbReference>
<evidence type="ECO:0000259" key="16">
    <source>
        <dbReference type="PROSITE" id="PS50850"/>
    </source>
</evidence>
<dbReference type="GO" id="GO:1990189">
    <property type="term" value="F:protein N-terminal-serine acetyltransferase activity"/>
    <property type="evidence" value="ECO:0007669"/>
    <property type="project" value="UniProtKB-EC"/>
</dbReference>
<feature type="transmembrane region" description="Helical" evidence="15">
    <location>
        <begin position="161"/>
        <end position="181"/>
    </location>
</feature>
<name>A0A2R5GCL5_9STRA</name>
<evidence type="ECO:0000256" key="3">
    <source>
        <dbReference type="ARBA" id="ARBA00004496"/>
    </source>
</evidence>
<keyword evidence="10" id="KW-0012">Acyltransferase</keyword>
<reference evidence="18 19" key="1">
    <citation type="submission" date="2017-12" db="EMBL/GenBank/DDBJ databases">
        <title>Sequencing, de novo assembly and annotation of complete genome of a new Thraustochytrid species, strain FCC1311.</title>
        <authorList>
            <person name="Sedici K."/>
            <person name="Godart F."/>
            <person name="Aiese Cigliano R."/>
            <person name="Sanseverino W."/>
            <person name="Barakat M."/>
            <person name="Ortet P."/>
            <person name="Marechal E."/>
            <person name="Cagnac O."/>
            <person name="Amato A."/>
        </authorList>
    </citation>
    <scope>NUCLEOTIDE SEQUENCE [LARGE SCALE GENOMIC DNA]</scope>
</reference>
<keyword evidence="15" id="KW-0812">Transmembrane</keyword>
<evidence type="ECO:0000313" key="18">
    <source>
        <dbReference type="EMBL" id="GBG26343.1"/>
    </source>
</evidence>
<evidence type="ECO:0000256" key="6">
    <source>
        <dbReference type="ARBA" id="ARBA00015043"/>
    </source>
</evidence>
<dbReference type="InterPro" id="IPR020846">
    <property type="entry name" value="MFS_dom"/>
</dbReference>
<proteinExistence type="inferred from homology"/>
<dbReference type="GO" id="GO:0016020">
    <property type="term" value="C:membrane"/>
    <property type="evidence" value="ECO:0007669"/>
    <property type="project" value="UniProtKB-SubCell"/>
</dbReference>
<evidence type="ECO:0000256" key="7">
    <source>
        <dbReference type="ARBA" id="ARBA00022490"/>
    </source>
</evidence>
<feature type="transmembrane region" description="Helical" evidence="15">
    <location>
        <begin position="313"/>
        <end position="332"/>
    </location>
</feature>
<keyword evidence="7" id="KW-0963">Cytoplasm</keyword>
<dbReference type="GO" id="GO:0043998">
    <property type="term" value="F:histone H2A acetyltransferase activity"/>
    <property type="evidence" value="ECO:0007669"/>
    <property type="project" value="InterPro"/>
</dbReference>
<dbReference type="SMART" id="SM00248">
    <property type="entry name" value="ANK"/>
    <property type="match status" value="3"/>
</dbReference>
<dbReference type="InParanoid" id="A0A2R5GCL5"/>
<dbReference type="SUPFAM" id="SSF48403">
    <property type="entry name" value="Ankyrin repeat"/>
    <property type="match status" value="1"/>
</dbReference>
<dbReference type="InterPro" id="IPR011701">
    <property type="entry name" value="MFS"/>
</dbReference>
<feature type="transmembrane region" description="Helical" evidence="15">
    <location>
        <begin position="76"/>
        <end position="95"/>
    </location>
</feature>
<dbReference type="InterPro" id="IPR036770">
    <property type="entry name" value="Ankyrin_rpt-contain_sf"/>
</dbReference>
<dbReference type="PROSITE" id="PS50297">
    <property type="entry name" value="ANK_REP_REGION"/>
    <property type="match status" value="3"/>
</dbReference>
<dbReference type="GO" id="GO:0010485">
    <property type="term" value="F:histone H4 acetyltransferase activity"/>
    <property type="evidence" value="ECO:0007669"/>
    <property type="project" value="InterPro"/>
</dbReference>
<keyword evidence="19" id="KW-1185">Reference proteome</keyword>
<dbReference type="Gene3D" id="1.25.40.20">
    <property type="entry name" value="Ankyrin repeat-containing domain"/>
    <property type="match status" value="1"/>
</dbReference>
<comment type="catalytic activity">
    <reaction evidence="12">
        <text>N-terminal L-seryl-[histone H4] + acetyl-CoA = N-terminal N(alpha)-acetyl-L-seryl-[histone H4] + CoA + H(+)</text>
        <dbReference type="Rhea" id="RHEA:50596"/>
        <dbReference type="Rhea" id="RHEA-COMP:12740"/>
        <dbReference type="Rhea" id="RHEA-COMP:12743"/>
        <dbReference type="ChEBI" id="CHEBI:15378"/>
        <dbReference type="ChEBI" id="CHEBI:57287"/>
        <dbReference type="ChEBI" id="CHEBI:57288"/>
        <dbReference type="ChEBI" id="CHEBI:64738"/>
        <dbReference type="ChEBI" id="CHEBI:83690"/>
        <dbReference type="EC" id="2.3.1.257"/>
    </reaction>
</comment>
<dbReference type="OrthoDB" id="424551at2759"/>
<feature type="region of interest" description="Disordered" evidence="14">
    <location>
        <begin position="532"/>
        <end position="553"/>
    </location>
</feature>
<feature type="transmembrane region" description="Helical" evidence="15">
    <location>
        <begin position="101"/>
        <end position="122"/>
    </location>
</feature>
<dbReference type="CDD" id="cd06174">
    <property type="entry name" value="MFS"/>
    <property type="match status" value="1"/>
</dbReference>
<accession>A0A2R5GCL5</accession>
<dbReference type="PROSITE" id="PS50850">
    <property type="entry name" value="MFS"/>
    <property type="match status" value="1"/>
</dbReference>
<sequence length="969" mass="106184">MRREGQERAWTGLLVATLVKTTDVAFLSSLFRNLEQEFGLSPTLLGYIWLAQSSSLRFAGVVWAPLVDRAQDPRRFVVLAVAGIGLCSMLMSQATGFVELLLLRFVSGLCSSILRPLMGSVVSKLDSATRGRNFSRVSISESVGRVVGAALVTRFSASWRVLLLAFGALSLLVALLLWQFIPSRDQLLQQQGIGEGASGSANANKKLKSGQEKNGKIMASELDKTGAIKKDEEAGVRDVFSMRSFQIIVLHGLFGTFPYAGFAFLVMWFQTGGVSNALAGVFGNAMQLGMIPGQFVAGYVGDYFARFDPQHGRIYMAQFATLIRLPLVLMIFGGLEHDALEYAALGLFALGFVIPWIATGATKPILAELMPPGAGARVMSMHHALQSTFSIGSGIVVGALAEHVFGYDREGVAARVASCKLEEADRIAALEYKFAAVNEGQMSARDVKSRVLGYFFGSKVGLAVATSFQGGCLDLGNHSALGRALLWNTIAPWLLNGSVVGQRVRQNLQNRALMMLLQQHPEMFQVVHDRLGDEDEDDEEDEDGWHPGGSKSVEDLYNALADEDEMEQLEEEEDLGDDQEVRKRRLKRAKYYQEPEVPGGNKQPRNVLSEFPDLTMHKGNGHSFVMEFLAPSDGTDSAETITACLDLTERNMRAAYAEAKWKWDRDKKRAQLVKSASRFVIARHQDSGALAGFVNFRFTIEGKALVFYVYEIQVDLSTAAHSGLGSFLMLLMERVARYWEMDWLMLTCFRANEQAMRFYAKLGFAIDETSPKDKAHVIMSKQLFLEDEASDEGGDGEAEEEDEHVMRFLLAAETGQTDRLVEMLDVGVLTTPDVTSSCPEAFTPLILAAREGHLDTVQALLERGASLALPEAKHFPLRAAAIGGHLEICKRLVAAGADVNQPSQGNRTPLHGAALHNHPDVVRFLLEKGADTSVVNDFDETALDIAKLRSFSECAALLLPFAAVKTTLL</sequence>
<dbReference type="GO" id="GO:0005737">
    <property type="term" value="C:cytoplasm"/>
    <property type="evidence" value="ECO:0007669"/>
    <property type="project" value="UniProtKB-SubCell"/>
</dbReference>
<evidence type="ECO:0000256" key="12">
    <source>
        <dbReference type="ARBA" id="ARBA00049524"/>
    </source>
</evidence>
<dbReference type="SUPFAM" id="SSF103473">
    <property type="entry name" value="MFS general substrate transporter"/>
    <property type="match status" value="1"/>
</dbReference>
<feature type="repeat" description="ANK" evidence="13">
    <location>
        <begin position="905"/>
        <end position="937"/>
    </location>
</feature>
<feature type="compositionally biased region" description="Acidic residues" evidence="14">
    <location>
        <begin position="532"/>
        <end position="543"/>
    </location>
</feature>
<evidence type="ECO:0000256" key="11">
    <source>
        <dbReference type="ARBA" id="ARBA00047821"/>
    </source>
</evidence>
<feature type="repeat" description="ANK" evidence="13">
    <location>
        <begin position="872"/>
        <end position="904"/>
    </location>
</feature>
<keyword evidence="9" id="KW-0539">Nucleus</keyword>
<evidence type="ECO:0000256" key="2">
    <source>
        <dbReference type="ARBA" id="ARBA00004141"/>
    </source>
</evidence>
<comment type="subcellular location">
    <subcellularLocation>
        <location evidence="3">Cytoplasm</location>
    </subcellularLocation>
    <subcellularLocation>
        <location evidence="2">Membrane</location>
        <topology evidence="2">Multi-pass membrane protein</topology>
    </subcellularLocation>
    <subcellularLocation>
        <location evidence="1">Nucleus</location>
    </subcellularLocation>
</comment>
<evidence type="ECO:0000256" key="8">
    <source>
        <dbReference type="ARBA" id="ARBA00022679"/>
    </source>
</evidence>
<evidence type="ECO:0000256" key="1">
    <source>
        <dbReference type="ARBA" id="ARBA00004123"/>
    </source>
</evidence>
<evidence type="ECO:0000259" key="17">
    <source>
        <dbReference type="PROSITE" id="PS51186"/>
    </source>
</evidence>
<keyword evidence="8" id="KW-0808">Transferase</keyword>
<dbReference type="Gene3D" id="3.40.630.30">
    <property type="match status" value="1"/>
</dbReference>
<dbReference type="InterPro" id="IPR016181">
    <property type="entry name" value="Acyl_CoA_acyltransferase"/>
</dbReference>
<keyword evidence="15" id="KW-0472">Membrane</keyword>
<dbReference type="InterPro" id="IPR036259">
    <property type="entry name" value="MFS_trans_sf"/>
</dbReference>
<evidence type="ECO:0000256" key="9">
    <source>
        <dbReference type="ARBA" id="ARBA00023242"/>
    </source>
</evidence>
<dbReference type="EC" id="2.3.1.257" evidence="5"/>
<dbReference type="InterPro" id="IPR039949">
    <property type="entry name" value="NAA40"/>
</dbReference>
<feature type="repeat" description="ANK" evidence="13">
    <location>
        <begin position="840"/>
        <end position="872"/>
    </location>
</feature>
<evidence type="ECO:0000256" key="5">
    <source>
        <dbReference type="ARBA" id="ARBA00012950"/>
    </source>
</evidence>
<dbReference type="GO" id="GO:0005634">
    <property type="term" value="C:nucleus"/>
    <property type="evidence" value="ECO:0007669"/>
    <property type="project" value="UniProtKB-SubCell"/>
</dbReference>
<keyword evidence="13" id="KW-0040">ANK repeat</keyword>
<dbReference type="Pfam" id="PF07690">
    <property type="entry name" value="MFS_1"/>
    <property type="match status" value="1"/>
</dbReference>